<evidence type="ECO:0008006" key="13">
    <source>
        <dbReference type="Google" id="ProtNLM"/>
    </source>
</evidence>
<dbReference type="InterPro" id="IPR005225">
    <property type="entry name" value="Small_GTP-bd"/>
</dbReference>
<keyword evidence="12" id="KW-1185">Reference proteome</keyword>
<evidence type="ECO:0000256" key="6">
    <source>
        <dbReference type="ARBA" id="ARBA00023136"/>
    </source>
</evidence>
<keyword evidence="4" id="KW-0547">Nucleotide-binding</keyword>
<comment type="subcellular location">
    <subcellularLocation>
        <location evidence="1">Cell membrane</location>
        <topology evidence="1">Lipid-anchor</topology>
    </subcellularLocation>
</comment>
<dbReference type="PROSITE" id="PS51419">
    <property type="entry name" value="RAB"/>
    <property type="match status" value="1"/>
</dbReference>
<dbReference type="AlphaFoldDB" id="A0A8C4NCB1"/>
<keyword evidence="6" id="KW-0472">Membrane</keyword>
<name>A0A8C4NCB1_EPTBU</name>
<sequence length="287" mass="32446">MGANTQNGQQGEQGTRGDIRRSVEVGRTGWGTRGIQDGHCREFIPTILQNVSPREDVGLHSPHEIDMSLVQMDGVVKAQARVVFLGAARTGKSAIIKRFLHDVFEDEYKTTVEDLHSVEHRESGGSMCFNLEILDTSGSYSFPAMRRLAISRADACVLVFSLDDPSSFEEVRRLRDEIQGSHERASAPAVWVVGNKSDVRVEEDLFVEIPHVVEREWGHCYKETSARDDQGVLQLFRGLLVQLRVPWSMSLEVAPRRRRRRERGGGKAKPERRWSKTKTTDLLPVRK</sequence>
<dbReference type="SMART" id="SM00175">
    <property type="entry name" value="RAB"/>
    <property type="match status" value="1"/>
</dbReference>
<dbReference type="SUPFAM" id="SSF52540">
    <property type="entry name" value="P-loop containing nucleoside triphosphate hydrolases"/>
    <property type="match status" value="1"/>
</dbReference>
<feature type="region of interest" description="Disordered" evidence="10">
    <location>
        <begin position="1"/>
        <end position="23"/>
    </location>
</feature>
<evidence type="ECO:0000256" key="8">
    <source>
        <dbReference type="ARBA" id="ARBA00023289"/>
    </source>
</evidence>
<dbReference type="Proteomes" id="UP000694388">
    <property type="component" value="Unplaced"/>
</dbReference>
<evidence type="ECO:0000256" key="7">
    <source>
        <dbReference type="ARBA" id="ARBA00023288"/>
    </source>
</evidence>
<evidence type="ECO:0000256" key="3">
    <source>
        <dbReference type="ARBA" id="ARBA00022481"/>
    </source>
</evidence>
<reference evidence="11" key="1">
    <citation type="submission" date="2025-08" db="UniProtKB">
        <authorList>
            <consortium name="Ensembl"/>
        </authorList>
    </citation>
    <scope>IDENTIFICATION</scope>
</reference>
<feature type="region of interest" description="Disordered" evidence="10">
    <location>
        <begin position="256"/>
        <end position="287"/>
    </location>
</feature>
<keyword evidence="2" id="KW-1003">Cell membrane</keyword>
<feature type="compositionally biased region" description="Low complexity" evidence="10">
    <location>
        <begin position="1"/>
        <end position="13"/>
    </location>
</feature>
<evidence type="ECO:0000256" key="1">
    <source>
        <dbReference type="ARBA" id="ARBA00004193"/>
    </source>
</evidence>
<evidence type="ECO:0000256" key="5">
    <source>
        <dbReference type="ARBA" id="ARBA00023134"/>
    </source>
</evidence>
<dbReference type="PANTHER" id="PTHR46149">
    <property type="entry name" value="MIP08469P"/>
    <property type="match status" value="1"/>
</dbReference>
<dbReference type="FunFam" id="3.40.50.300:FF:000475">
    <property type="entry name" value="GTP-binding protein Rhes"/>
    <property type="match status" value="1"/>
</dbReference>
<reference evidence="11" key="2">
    <citation type="submission" date="2025-09" db="UniProtKB">
        <authorList>
            <consortium name="Ensembl"/>
        </authorList>
    </citation>
    <scope>IDENTIFICATION</scope>
</reference>
<dbReference type="OMA" id="VHIMDTS"/>
<dbReference type="Pfam" id="PF00071">
    <property type="entry name" value="Ras"/>
    <property type="match status" value="1"/>
</dbReference>
<evidence type="ECO:0000313" key="11">
    <source>
        <dbReference type="Ensembl" id="ENSEBUP00000003922.1"/>
    </source>
</evidence>
<accession>A0A8C4NCB1</accession>
<dbReference type="InterPro" id="IPR027417">
    <property type="entry name" value="P-loop_NTPase"/>
</dbReference>
<dbReference type="SMART" id="SM00174">
    <property type="entry name" value="RHO"/>
    <property type="match status" value="1"/>
</dbReference>
<dbReference type="Ensembl" id="ENSEBUT00000004323.1">
    <property type="protein sequence ID" value="ENSEBUP00000003922.1"/>
    <property type="gene ID" value="ENSEBUG00000002782.1"/>
</dbReference>
<comment type="similarity">
    <text evidence="9">Belongs to the small GTPase superfamily. RasD family.</text>
</comment>
<dbReference type="GO" id="GO:0005525">
    <property type="term" value="F:GTP binding"/>
    <property type="evidence" value="ECO:0007669"/>
    <property type="project" value="UniProtKB-KW"/>
</dbReference>
<dbReference type="PROSITE" id="PS51421">
    <property type="entry name" value="RAS"/>
    <property type="match status" value="1"/>
</dbReference>
<organism evidence="11 12">
    <name type="scientific">Eptatretus burgeri</name>
    <name type="common">Inshore hagfish</name>
    <dbReference type="NCBI Taxonomy" id="7764"/>
    <lineage>
        <taxon>Eukaryota</taxon>
        <taxon>Metazoa</taxon>
        <taxon>Chordata</taxon>
        <taxon>Craniata</taxon>
        <taxon>Vertebrata</taxon>
        <taxon>Cyclostomata</taxon>
        <taxon>Myxini</taxon>
        <taxon>Myxiniformes</taxon>
        <taxon>Myxinidae</taxon>
        <taxon>Eptatretinae</taxon>
        <taxon>Eptatretus</taxon>
    </lineage>
</organism>
<dbReference type="SMART" id="SM00173">
    <property type="entry name" value="RAS"/>
    <property type="match status" value="1"/>
</dbReference>
<evidence type="ECO:0000256" key="4">
    <source>
        <dbReference type="ARBA" id="ARBA00022741"/>
    </source>
</evidence>
<dbReference type="PANTHER" id="PTHR46149:SF7">
    <property type="entry name" value="GTP-BINDING PROTEIN DI-RAS2"/>
    <property type="match status" value="1"/>
</dbReference>
<evidence type="ECO:0000256" key="2">
    <source>
        <dbReference type="ARBA" id="ARBA00022475"/>
    </source>
</evidence>
<keyword evidence="8" id="KW-0636">Prenylation</keyword>
<evidence type="ECO:0000313" key="12">
    <source>
        <dbReference type="Proteomes" id="UP000694388"/>
    </source>
</evidence>
<dbReference type="InterPro" id="IPR052236">
    <property type="entry name" value="Small_GTPase_RasD"/>
</dbReference>
<dbReference type="GO" id="GO:0003924">
    <property type="term" value="F:GTPase activity"/>
    <property type="evidence" value="ECO:0007669"/>
    <property type="project" value="InterPro"/>
</dbReference>
<keyword evidence="3" id="KW-0488">Methylation</keyword>
<evidence type="ECO:0000256" key="10">
    <source>
        <dbReference type="SAM" id="MobiDB-lite"/>
    </source>
</evidence>
<feature type="compositionally biased region" description="Basic and acidic residues" evidence="10">
    <location>
        <begin position="263"/>
        <end position="274"/>
    </location>
</feature>
<keyword evidence="7" id="KW-0449">Lipoprotein</keyword>
<protein>
    <recommendedName>
        <fullName evidence="13">GTP-binding protein Rhes</fullName>
    </recommendedName>
</protein>
<keyword evidence="5" id="KW-0342">GTP-binding</keyword>
<dbReference type="GeneTree" id="ENSGT00940000163566"/>
<evidence type="ECO:0000256" key="9">
    <source>
        <dbReference type="ARBA" id="ARBA00038061"/>
    </source>
</evidence>
<dbReference type="GO" id="GO:0005886">
    <property type="term" value="C:plasma membrane"/>
    <property type="evidence" value="ECO:0007669"/>
    <property type="project" value="UniProtKB-SubCell"/>
</dbReference>
<dbReference type="InterPro" id="IPR001806">
    <property type="entry name" value="Small_GTPase"/>
</dbReference>
<dbReference type="Gene3D" id="3.40.50.300">
    <property type="entry name" value="P-loop containing nucleotide triphosphate hydrolases"/>
    <property type="match status" value="1"/>
</dbReference>
<dbReference type="PRINTS" id="PR00449">
    <property type="entry name" value="RASTRNSFRMNG"/>
</dbReference>
<proteinExistence type="inferred from homology"/>
<dbReference type="NCBIfam" id="TIGR00231">
    <property type="entry name" value="small_GTP"/>
    <property type="match status" value="1"/>
</dbReference>